<feature type="binding site" evidence="1">
    <location>
        <position position="752"/>
    </location>
    <ligand>
        <name>Zn(2+)</name>
        <dbReference type="ChEBI" id="CHEBI:29105"/>
    </ligand>
</feature>
<dbReference type="PRINTS" id="PR01950">
    <property type="entry name" value="LANCSUPER"/>
</dbReference>
<feature type="domain" description="Protein kinase" evidence="2">
    <location>
        <begin position="198"/>
        <end position="551"/>
    </location>
</feature>
<dbReference type="Gene3D" id="1.10.510.10">
    <property type="entry name" value="Transferase(Phosphotransferase) domain 1"/>
    <property type="match status" value="1"/>
</dbReference>
<dbReference type="SMART" id="SM01260">
    <property type="entry name" value="LANC_like"/>
    <property type="match status" value="1"/>
</dbReference>
<dbReference type="InterPro" id="IPR007822">
    <property type="entry name" value="LANC-like"/>
</dbReference>
<reference evidence="3 4" key="1">
    <citation type="submission" date="2016-10" db="EMBL/GenBank/DDBJ databases">
        <title>The Draft Genome Sequence of Actinokineospora bangkokensis 44EHWT reveals the biosynthetic pathway of antifungal compounds Thailandins with unusual extender unit butylmalonyl-CoA.</title>
        <authorList>
            <person name="Greule A."/>
            <person name="Intra B."/>
            <person name="Flemming S."/>
            <person name="Rommel M.G."/>
            <person name="Panbangred W."/>
            <person name="Bechthold A."/>
        </authorList>
    </citation>
    <scope>NUCLEOTIDE SEQUENCE [LARGE SCALE GENOMIC DNA]</scope>
    <source>
        <strain evidence="3 4">44EHW</strain>
    </source>
</reference>
<feature type="binding site" evidence="1">
    <location>
        <position position="753"/>
    </location>
    <ligand>
        <name>Zn(2+)</name>
        <dbReference type="ChEBI" id="CHEBI:29105"/>
    </ligand>
</feature>
<proteinExistence type="predicted"/>
<organism evidence="3 4">
    <name type="scientific">Actinokineospora bangkokensis</name>
    <dbReference type="NCBI Taxonomy" id="1193682"/>
    <lineage>
        <taxon>Bacteria</taxon>
        <taxon>Bacillati</taxon>
        <taxon>Actinomycetota</taxon>
        <taxon>Actinomycetes</taxon>
        <taxon>Pseudonocardiales</taxon>
        <taxon>Pseudonocardiaceae</taxon>
        <taxon>Actinokineospora</taxon>
    </lineage>
</organism>
<dbReference type="PROSITE" id="PS50011">
    <property type="entry name" value="PROTEIN_KINASE_DOM"/>
    <property type="match status" value="1"/>
</dbReference>
<keyword evidence="1" id="KW-0862">Zinc</keyword>
<dbReference type="Pfam" id="PF25816">
    <property type="entry name" value="RamC_N"/>
    <property type="match status" value="1"/>
</dbReference>
<dbReference type="InterPro" id="IPR011009">
    <property type="entry name" value="Kinase-like_dom_sf"/>
</dbReference>
<dbReference type="EMBL" id="MKQR01000011">
    <property type="protein sequence ID" value="OLR93192.1"/>
    <property type="molecule type" value="Genomic_DNA"/>
</dbReference>
<accession>A0A1Q9LMC8</accession>
<dbReference type="Proteomes" id="UP000186040">
    <property type="component" value="Unassembled WGS sequence"/>
</dbReference>
<dbReference type="RefSeq" id="WP_075974894.1">
    <property type="nucleotide sequence ID" value="NZ_MKQR01000011.1"/>
</dbReference>
<dbReference type="Gene3D" id="1.50.10.20">
    <property type="match status" value="1"/>
</dbReference>
<dbReference type="SUPFAM" id="SSF56112">
    <property type="entry name" value="Protein kinase-like (PK-like)"/>
    <property type="match status" value="1"/>
</dbReference>
<feature type="binding site" evidence="1">
    <location>
        <position position="707"/>
    </location>
    <ligand>
        <name>Zn(2+)</name>
        <dbReference type="ChEBI" id="CHEBI:29105"/>
    </ligand>
</feature>
<comment type="caution">
    <text evidence="3">The sequence shown here is derived from an EMBL/GenBank/DDBJ whole genome shotgun (WGS) entry which is preliminary data.</text>
</comment>
<keyword evidence="4" id="KW-1185">Reference proteome</keyword>
<name>A0A1Q9LMC8_9PSEU</name>
<sequence length="836" mass="88780">MTVPVLDPVSQVAHRLAAEWSRTHRVRPDGGWWHFEPTGGGPLAQQGWKLHVSTVPTTAAEALRRVAPILLRRGVRWKSARTVEHLARLCSPPSPVSQAGKFVTAYLEDSADVADLAEELHSATRDLPGPAVPSDRRYRRGSNVHLRYGAFVGKITYAGPDQVRSLVVLSPDGTAVPDSRKPGGYRPEWVPDPLPPVAAPAPPVGTGLFGRGVRISGLVQRSVKGGVFRGELAGRPVVVKEGRSGTCADVLGRDAVDRLRNEWRLLRHLRGTGLAPEPLDFFVEDDNAYLVAEFLPGVTLRRFVERANYTGGVAAADLRVLCREVAALADGLRAHGVEPRDFTPNNIMVDDGRLTAIDLELCAFAESPEPLFEGCTPGYGKPGRDSDPDFAVAATTHFVLTGVDPFVGIGHDPAPHVDAMLTAFAPAGVEVEADLVRDRIGAPPGTTRCDTDQVVEDAVTAGEELVDRAEWDRGAWPWPSAWASEAFHPACFHTGTTGVAQFYLDLFRATGDRRWVRHAADLLDRVVSGTPFVPGTTPPGLHFGVGALPWLLADLSTLVDGRRAPLLRARSHALADALVAHDPGAWDITHGWAGIGLAQLGTLLATGDLDRRGHVLGVVERLLDGAQDRSGLPVWLKGSDHSYGYAHGSAGIGYFLLVAGTALGHDAAVGTAVRAARALVALAEPTALGHSWRGGPDPGSALWTHWCNGAAGVGAFLLATGRATGDDDLVEAARGAGRAITGGRAFGSANRCHGLAGDGDFLLDLAEPEFLDGAERVGRKLDALRVRSGRGHAWAHEGGSAPRPSYMRGHLGVHAFRLRLAGLLPHAPLTIPGSTP</sequence>
<evidence type="ECO:0000259" key="2">
    <source>
        <dbReference type="PROSITE" id="PS50011"/>
    </source>
</evidence>
<dbReference type="OrthoDB" id="1492512at2"/>
<evidence type="ECO:0000256" key="1">
    <source>
        <dbReference type="PIRSR" id="PIRSR607822-1"/>
    </source>
</evidence>
<dbReference type="GO" id="GO:0031179">
    <property type="term" value="P:peptide modification"/>
    <property type="evidence" value="ECO:0007669"/>
    <property type="project" value="InterPro"/>
</dbReference>
<evidence type="ECO:0000313" key="3">
    <source>
        <dbReference type="EMBL" id="OLR93192.1"/>
    </source>
</evidence>
<dbReference type="STRING" id="1193682.BJP25_16985"/>
<dbReference type="GO" id="GO:0005524">
    <property type="term" value="F:ATP binding"/>
    <property type="evidence" value="ECO:0007669"/>
    <property type="project" value="InterPro"/>
</dbReference>
<keyword evidence="1" id="KW-0479">Metal-binding</keyword>
<dbReference type="GO" id="GO:0046872">
    <property type="term" value="F:metal ion binding"/>
    <property type="evidence" value="ECO:0007669"/>
    <property type="project" value="UniProtKB-KW"/>
</dbReference>
<protein>
    <recommendedName>
        <fullName evidence="2">Protein kinase domain-containing protein</fullName>
    </recommendedName>
</protein>
<dbReference type="GO" id="GO:0004672">
    <property type="term" value="F:protein kinase activity"/>
    <property type="evidence" value="ECO:0007669"/>
    <property type="project" value="InterPro"/>
</dbReference>
<dbReference type="SUPFAM" id="SSF158745">
    <property type="entry name" value="LanC-like"/>
    <property type="match status" value="1"/>
</dbReference>
<dbReference type="InterPro" id="IPR057929">
    <property type="entry name" value="RamC_N"/>
</dbReference>
<dbReference type="AlphaFoldDB" id="A0A1Q9LMC8"/>
<dbReference type="Pfam" id="PF05147">
    <property type="entry name" value="LANC_like"/>
    <property type="match status" value="1"/>
</dbReference>
<dbReference type="InterPro" id="IPR000719">
    <property type="entry name" value="Prot_kinase_dom"/>
</dbReference>
<evidence type="ECO:0000313" key="4">
    <source>
        <dbReference type="Proteomes" id="UP000186040"/>
    </source>
</evidence>
<gene>
    <name evidence="3" type="ORF">BJP25_16985</name>
</gene>